<gene>
    <name evidence="2" type="ORF">RFB13_06795</name>
</gene>
<dbReference type="EMBL" id="CP133586">
    <property type="protein sequence ID" value="WMT16030.1"/>
    <property type="molecule type" value="Genomic_DNA"/>
</dbReference>
<feature type="domain" description="BstA-like C-terminal" evidence="1">
    <location>
        <begin position="156"/>
        <end position="277"/>
    </location>
</feature>
<reference evidence="2 3" key="1">
    <citation type="submission" date="2023-08" db="EMBL/GenBank/DDBJ databases">
        <title>Complete Genome and Methylome dissection of Serratia fonticola NEB369.</title>
        <authorList>
            <person name="Fomenkov A."/>
            <person name="Roberts R.D."/>
        </authorList>
    </citation>
    <scope>NUCLEOTIDE SEQUENCE [LARGE SCALE GENOMIC DNA]</scope>
    <source>
        <strain evidence="2 3">NEB369</strain>
    </source>
</reference>
<name>A0ABY9PRF5_SERFO</name>
<dbReference type="Pfam" id="PF26567">
    <property type="entry name" value="BstA_C"/>
    <property type="match status" value="1"/>
</dbReference>
<organism evidence="2 3">
    <name type="scientific">Serratia fonticola</name>
    <dbReference type="NCBI Taxonomy" id="47917"/>
    <lineage>
        <taxon>Bacteria</taxon>
        <taxon>Pseudomonadati</taxon>
        <taxon>Pseudomonadota</taxon>
        <taxon>Gammaproteobacteria</taxon>
        <taxon>Enterobacterales</taxon>
        <taxon>Yersiniaceae</taxon>
        <taxon>Serratia</taxon>
    </lineage>
</organism>
<evidence type="ECO:0000259" key="1">
    <source>
        <dbReference type="Pfam" id="PF26567"/>
    </source>
</evidence>
<keyword evidence="3" id="KW-1185">Reference proteome</keyword>
<evidence type="ECO:0000313" key="2">
    <source>
        <dbReference type="EMBL" id="WMT16030.1"/>
    </source>
</evidence>
<sequence length="300" mass="33894">MNNLPSAGEQLDLNLIPVREVEIDGVQMGVLANGTPYLTMRGLAIMCGVVPSVIQGIAANWEAEKNRPRGRKILSSLMAQGYTSNQLVIVTRGNGGEVHAYTDAVCMSILEYYAFDASQTDSEVARNNYRILARDSFRRFIYNKTGYSENPVTQSWVNYQERILLNDQIPYDYFSVFREIADLMVHLVNGGLVIDQHTIPDGSVGIAWGKHWTDNQLDTKFRPRVRYGHTFPDSYAQSAANVKPWIYPIEALGDFRKWIYASYAVENLPSYLQRKQAKGLVSNVELLLEAVKRPELSKPH</sequence>
<dbReference type="Proteomes" id="UP001235341">
    <property type="component" value="Chromosome"/>
</dbReference>
<accession>A0ABY9PRF5</accession>
<protein>
    <recommendedName>
        <fullName evidence="1">BstA-like C-terminal domain-containing protein</fullName>
    </recommendedName>
</protein>
<evidence type="ECO:0000313" key="3">
    <source>
        <dbReference type="Proteomes" id="UP001235341"/>
    </source>
</evidence>
<proteinExistence type="predicted"/>
<dbReference type="InterPro" id="IPR058744">
    <property type="entry name" value="BstA-like_C"/>
</dbReference>
<dbReference type="RefSeq" id="WP_309206130.1">
    <property type="nucleotide sequence ID" value="NZ_CP133586.1"/>
</dbReference>